<evidence type="ECO:0000313" key="2">
    <source>
        <dbReference type="EMBL" id="OJG83327.1"/>
    </source>
</evidence>
<evidence type="ECO:0000313" key="3">
    <source>
        <dbReference type="Proteomes" id="UP000182152"/>
    </source>
</evidence>
<organism evidence="2 3">
    <name type="scientific">Enterococcus ratti</name>
    <dbReference type="NCBI Taxonomy" id="150033"/>
    <lineage>
        <taxon>Bacteria</taxon>
        <taxon>Bacillati</taxon>
        <taxon>Bacillota</taxon>
        <taxon>Bacilli</taxon>
        <taxon>Lactobacillales</taxon>
        <taxon>Enterococcaceae</taxon>
        <taxon>Enterococcus</taxon>
    </lineage>
</organism>
<accession>A0A1L8WQQ4</accession>
<feature type="transmembrane region" description="Helical" evidence="1">
    <location>
        <begin position="21"/>
        <end position="39"/>
    </location>
</feature>
<dbReference type="Proteomes" id="UP000182152">
    <property type="component" value="Unassembled WGS sequence"/>
</dbReference>
<evidence type="ECO:0000256" key="1">
    <source>
        <dbReference type="SAM" id="Phobius"/>
    </source>
</evidence>
<dbReference type="STRING" id="150033.RV14_GL001685"/>
<keyword evidence="3" id="KW-1185">Reference proteome</keyword>
<keyword evidence="1" id="KW-1133">Transmembrane helix</keyword>
<keyword evidence="1" id="KW-0812">Transmembrane</keyword>
<proteinExistence type="predicted"/>
<reference evidence="2 3" key="1">
    <citation type="submission" date="2014-12" db="EMBL/GenBank/DDBJ databases">
        <title>Draft genome sequences of 29 type strains of Enterococci.</title>
        <authorList>
            <person name="Zhong Z."/>
            <person name="Sun Z."/>
            <person name="Liu W."/>
            <person name="Zhang W."/>
            <person name="Zhang H."/>
        </authorList>
    </citation>
    <scope>NUCLEOTIDE SEQUENCE [LARGE SCALE GENOMIC DNA]</scope>
    <source>
        <strain evidence="2 3">DSM 15687</strain>
    </source>
</reference>
<dbReference type="AlphaFoldDB" id="A0A1L8WQQ4"/>
<comment type="caution">
    <text evidence="2">The sequence shown here is derived from an EMBL/GenBank/DDBJ whole genome shotgun (WGS) entry which is preliminary data.</text>
</comment>
<dbReference type="EMBL" id="JXLB01000004">
    <property type="protein sequence ID" value="OJG83327.1"/>
    <property type="molecule type" value="Genomic_DNA"/>
</dbReference>
<keyword evidence="1" id="KW-0472">Membrane</keyword>
<gene>
    <name evidence="2" type="ORF">RV14_GL001685</name>
</gene>
<protein>
    <submittedName>
        <fullName evidence="2">Uncharacterized protein</fullName>
    </submittedName>
</protein>
<sequence>MFRKYSLSDSSNSEEKRRRKMKYFKLVLTLATTIIIELIEQKFA</sequence>
<name>A0A1L8WQQ4_9ENTE</name>